<accession>A0A0N4XRY9</accession>
<dbReference type="InterPro" id="IPR029063">
    <property type="entry name" value="SAM-dependent_MTases_sf"/>
</dbReference>
<dbReference type="WBParaSite" id="NBR_0000529101-mRNA-1">
    <property type="protein sequence ID" value="NBR_0000529101-mRNA-1"/>
    <property type="gene ID" value="NBR_0000529101"/>
</dbReference>
<dbReference type="SUPFAM" id="SSF53335">
    <property type="entry name" value="S-adenosyl-L-methionine-dependent methyltransferases"/>
    <property type="match status" value="1"/>
</dbReference>
<name>A0A0N4XRY9_NIPBR</name>
<organism evidence="1">
    <name type="scientific">Nippostrongylus brasiliensis</name>
    <name type="common">Rat hookworm</name>
    <dbReference type="NCBI Taxonomy" id="27835"/>
    <lineage>
        <taxon>Eukaryota</taxon>
        <taxon>Metazoa</taxon>
        <taxon>Ecdysozoa</taxon>
        <taxon>Nematoda</taxon>
        <taxon>Chromadorea</taxon>
        <taxon>Rhabditida</taxon>
        <taxon>Rhabditina</taxon>
        <taxon>Rhabditomorpha</taxon>
        <taxon>Strongyloidea</taxon>
        <taxon>Heligmosomidae</taxon>
        <taxon>Nippostrongylus</taxon>
    </lineage>
</organism>
<dbReference type="Gene3D" id="3.40.50.150">
    <property type="entry name" value="Vaccinia Virus protein VP39"/>
    <property type="match status" value="1"/>
</dbReference>
<reference evidence="1" key="1">
    <citation type="submission" date="2017-02" db="UniProtKB">
        <authorList>
            <consortium name="WormBaseParasite"/>
        </authorList>
    </citation>
    <scope>IDENTIFICATION</scope>
</reference>
<dbReference type="AlphaFoldDB" id="A0A0N4XRY9"/>
<proteinExistence type="predicted"/>
<evidence type="ECO:0000313" key="1">
    <source>
        <dbReference type="WBParaSite" id="NBR_0000529101-mRNA-1"/>
    </source>
</evidence>
<protein>
    <submittedName>
        <fullName evidence="1">PHM7_ext domain-containing protein</fullName>
    </submittedName>
</protein>
<sequence>LEGIESTGVELNSILVAYSKYRAAREGLRRRATFRRKNIFKTDLEPFNTAVIFGAENLVSGFFSDLHLLEIRFFCCSCELCIFVVLNRNNV</sequence>